<protein>
    <submittedName>
        <fullName evidence="2">Uncharacterized protein</fullName>
    </submittedName>
</protein>
<dbReference type="EMBL" id="LSRQ01002654">
    <property type="protein sequence ID" value="OAY73607.1"/>
    <property type="molecule type" value="Genomic_DNA"/>
</dbReference>
<dbReference type="Proteomes" id="UP000092600">
    <property type="component" value="Unassembled WGS sequence"/>
</dbReference>
<dbReference type="AlphaFoldDB" id="A0A199V927"/>
<accession>A0A199V927</accession>
<comment type="caution">
    <text evidence="2">The sequence shown here is derived from an EMBL/GenBank/DDBJ whole genome shotgun (WGS) entry which is preliminary data.</text>
</comment>
<evidence type="ECO:0000256" key="1">
    <source>
        <dbReference type="SAM" id="MobiDB-lite"/>
    </source>
</evidence>
<name>A0A199V927_ANACO</name>
<evidence type="ECO:0000313" key="2">
    <source>
        <dbReference type="EMBL" id="OAY73607.1"/>
    </source>
</evidence>
<reference evidence="2 3" key="1">
    <citation type="journal article" date="2016" name="DNA Res.">
        <title>The draft genome of MD-2 pineapple using hybrid error correction of long reads.</title>
        <authorList>
            <person name="Redwan R.M."/>
            <person name="Saidin A."/>
            <person name="Kumar S.V."/>
        </authorList>
    </citation>
    <scope>NUCLEOTIDE SEQUENCE [LARGE SCALE GENOMIC DNA]</scope>
    <source>
        <strain evidence="3">cv. MD2</strain>
        <tissue evidence="2">Leaf</tissue>
    </source>
</reference>
<feature type="region of interest" description="Disordered" evidence="1">
    <location>
        <begin position="14"/>
        <end position="37"/>
    </location>
</feature>
<sequence length="139" mass="15220">MVMMTCSLMLKGPGLRLKEPRPQGRRKSLRGSAEAMKRPSGSTAICIRMPEIVSGCVRNVKNVFRKMSSRTDRGSEGNENFIMGLLGAVNFFIHRTRIENRAVMTILPLTDGAGAAPLVAAQLSGPGLSQYTRRSVNER</sequence>
<proteinExistence type="predicted"/>
<evidence type="ECO:0000313" key="3">
    <source>
        <dbReference type="Proteomes" id="UP000092600"/>
    </source>
</evidence>
<organism evidence="2 3">
    <name type="scientific">Ananas comosus</name>
    <name type="common">Pineapple</name>
    <name type="synonym">Ananas ananas</name>
    <dbReference type="NCBI Taxonomy" id="4615"/>
    <lineage>
        <taxon>Eukaryota</taxon>
        <taxon>Viridiplantae</taxon>
        <taxon>Streptophyta</taxon>
        <taxon>Embryophyta</taxon>
        <taxon>Tracheophyta</taxon>
        <taxon>Spermatophyta</taxon>
        <taxon>Magnoliopsida</taxon>
        <taxon>Liliopsida</taxon>
        <taxon>Poales</taxon>
        <taxon>Bromeliaceae</taxon>
        <taxon>Bromelioideae</taxon>
        <taxon>Ananas</taxon>
    </lineage>
</organism>
<gene>
    <name evidence="2" type="ORF">ACMD2_13602</name>
</gene>